<dbReference type="Pfam" id="PF00076">
    <property type="entry name" value="RRM_1"/>
    <property type="match status" value="1"/>
</dbReference>
<evidence type="ECO:0000313" key="6">
    <source>
        <dbReference type="EMBL" id="KAH6595904.1"/>
    </source>
</evidence>
<dbReference type="Proteomes" id="UP001648503">
    <property type="component" value="Unassembled WGS sequence"/>
</dbReference>
<feature type="compositionally biased region" description="Low complexity" evidence="3">
    <location>
        <begin position="384"/>
        <end position="394"/>
    </location>
</feature>
<dbReference type="PANTHER" id="PTHR10693:SF20">
    <property type="entry name" value="AT27578P"/>
    <property type="match status" value="1"/>
</dbReference>
<reference evidence="6 7" key="1">
    <citation type="submission" date="2021-02" db="EMBL/GenBank/DDBJ databases">
        <title>Variation within the Batrachochytrium salamandrivorans European outbreak.</title>
        <authorList>
            <person name="Kelly M."/>
            <person name="Pasmans F."/>
            <person name="Shea T.P."/>
            <person name="Munoz J.F."/>
            <person name="Carranza S."/>
            <person name="Cuomo C.A."/>
            <person name="Martel A."/>
        </authorList>
    </citation>
    <scope>NUCLEOTIDE SEQUENCE [LARGE SCALE GENOMIC DNA]</scope>
    <source>
        <strain evidence="6 7">AMFP18/2</strain>
    </source>
</reference>
<dbReference type="CDD" id="cd00590">
    <property type="entry name" value="RRM_SF"/>
    <property type="match status" value="1"/>
</dbReference>
<feature type="compositionally biased region" description="Low complexity" evidence="3">
    <location>
        <begin position="179"/>
        <end position="195"/>
    </location>
</feature>
<feature type="compositionally biased region" description="Low complexity" evidence="3">
    <location>
        <begin position="435"/>
        <end position="447"/>
    </location>
</feature>
<feature type="compositionally biased region" description="Pro residues" evidence="3">
    <location>
        <begin position="297"/>
        <end position="313"/>
    </location>
</feature>
<dbReference type="InterPro" id="IPR002075">
    <property type="entry name" value="NTF2_dom"/>
</dbReference>
<evidence type="ECO:0000259" key="4">
    <source>
        <dbReference type="PROSITE" id="PS50102"/>
    </source>
</evidence>
<dbReference type="PROSITE" id="PS50102">
    <property type="entry name" value="RRM"/>
    <property type="match status" value="1"/>
</dbReference>
<feature type="region of interest" description="Disordered" evidence="3">
    <location>
        <begin position="165"/>
        <end position="214"/>
    </location>
</feature>
<evidence type="ECO:0000256" key="2">
    <source>
        <dbReference type="PROSITE-ProRule" id="PRU00176"/>
    </source>
</evidence>
<dbReference type="InterPro" id="IPR035979">
    <property type="entry name" value="RBD_domain_sf"/>
</dbReference>
<feature type="compositionally biased region" description="Low complexity" evidence="3">
    <location>
        <begin position="543"/>
        <end position="561"/>
    </location>
</feature>
<dbReference type="CDD" id="cd00780">
    <property type="entry name" value="NTF2"/>
    <property type="match status" value="1"/>
</dbReference>
<feature type="compositionally biased region" description="Polar residues" evidence="3">
    <location>
        <begin position="363"/>
        <end position="382"/>
    </location>
</feature>
<dbReference type="PROSITE" id="PS50177">
    <property type="entry name" value="NTF2_DOMAIN"/>
    <property type="match status" value="1"/>
</dbReference>
<evidence type="ECO:0008006" key="8">
    <source>
        <dbReference type="Google" id="ProtNLM"/>
    </source>
</evidence>
<keyword evidence="7" id="KW-1185">Reference proteome</keyword>
<dbReference type="Gene3D" id="3.30.70.330">
    <property type="match status" value="1"/>
</dbReference>
<feature type="compositionally biased region" description="Low complexity" evidence="3">
    <location>
        <begin position="314"/>
        <end position="346"/>
    </location>
</feature>
<comment type="caution">
    <text evidence="6">The sequence shown here is derived from an EMBL/GenBank/DDBJ whole genome shotgun (WGS) entry which is preliminary data.</text>
</comment>
<feature type="compositionally biased region" description="Basic and acidic residues" evidence="3">
    <location>
        <begin position="258"/>
        <end position="271"/>
    </location>
</feature>
<accession>A0ABQ8FD04</accession>
<evidence type="ECO:0000313" key="7">
    <source>
        <dbReference type="Proteomes" id="UP001648503"/>
    </source>
</evidence>
<dbReference type="SMART" id="SM00360">
    <property type="entry name" value="RRM"/>
    <property type="match status" value="1"/>
</dbReference>
<protein>
    <recommendedName>
        <fullName evidence="8">NTF2 domain-containing protein</fullName>
    </recommendedName>
</protein>
<proteinExistence type="predicted"/>
<feature type="compositionally biased region" description="Polar residues" evidence="3">
    <location>
        <begin position="229"/>
        <end position="241"/>
    </location>
</feature>
<dbReference type="PANTHER" id="PTHR10693">
    <property type="entry name" value="RAS GTPASE-ACTIVATING PROTEIN-BINDING PROTEIN"/>
    <property type="match status" value="1"/>
</dbReference>
<dbReference type="InterPro" id="IPR012677">
    <property type="entry name" value="Nucleotide-bd_a/b_plait_sf"/>
</dbReference>
<dbReference type="EMBL" id="JAFCIX010000267">
    <property type="protein sequence ID" value="KAH6595904.1"/>
    <property type="molecule type" value="Genomic_DNA"/>
</dbReference>
<dbReference type="Gene3D" id="3.10.450.50">
    <property type="match status" value="1"/>
</dbReference>
<feature type="region of interest" description="Disordered" evidence="3">
    <location>
        <begin position="228"/>
        <end position="454"/>
    </location>
</feature>
<evidence type="ECO:0000259" key="5">
    <source>
        <dbReference type="PROSITE" id="PS50177"/>
    </source>
</evidence>
<feature type="compositionally biased region" description="Polar residues" evidence="3">
    <location>
        <begin position="165"/>
        <end position="178"/>
    </location>
</feature>
<name>A0ABQ8FD04_9FUNG</name>
<feature type="domain" description="NTF2" evidence="5">
    <location>
        <begin position="22"/>
        <end position="138"/>
    </location>
</feature>
<dbReference type="InterPro" id="IPR018222">
    <property type="entry name" value="Nuclear_transport_factor_2_euk"/>
</dbReference>
<dbReference type="SUPFAM" id="SSF54427">
    <property type="entry name" value="NTF2-like"/>
    <property type="match status" value="1"/>
</dbReference>
<sequence length="694" mass="73181">MTAAVHTTPAAMTENKVDSFEVGWLFVQEYYTFLNKDPERLHCFYNKRSVFLHGTEGENIETSHGQSEIHKRIMDLDFESCKVLVSNVDSQASHDGGILVQVLGEMSNNGGASHKFAQTFFLAVQPNGYFVLNDIFRFLKEDIDNVYEESEDPVGESAYYMEPTASVQQRSPSPTHAPTSVASTNAAAANAAAVAQHPAPSKATHHQTQGSVPPAYTDVAEAPAVVASTVPTTNGRSSSPVRSKPAFTETKSAPTTADKPKEAHKPSKTTERTTPASAPLSASTPAVVAPTQTPASTPAPVPTPTSAPAPAPAPTQAAAAAAAPRSASPKRQSSQAPPTAASTPAPAAAPAPPASWARLVSMKDTTAKPSSATLSPQKQPHGSTPATAPTAPAASLVSHAKKTEMQPTHQASAPVDGHSDEGFHQVQHNYRQNRARNNNPGNAGSHNNSEERDKNSIYLRNISSNVDSAMLMTVFSAVGPIRNIEIPQGKHSAFVEFTNSEAALKAIGTPFMVGGVQLIPEERRKPGPGMNRSGSSRGGANTGGFQRNNNNNSNNGNLNAGRGRGGYQGNRYRGNSSNNDKMTTGGQGTSGSSEFSSSPAVPQLLSTSIAHLVVECEQVAGHRIQSGLVPAIQKSRLRLLGRALDPGVENVYTWLRGGVLNGEADLDQRWLDGTVEHESMGTRHDNQVAGSTVS</sequence>
<gene>
    <name evidence="6" type="ORF">BASA50_005484</name>
</gene>
<feature type="compositionally biased region" description="Low complexity" evidence="3">
    <location>
        <begin position="273"/>
        <end position="296"/>
    </location>
</feature>
<feature type="domain" description="RRM" evidence="4">
    <location>
        <begin position="455"/>
        <end position="524"/>
    </location>
</feature>
<dbReference type="SUPFAM" id="SSF54928">
    <property type="entry name" value="RNA-binding domain, RBD"/>
    <property type="match status" value="1"/>
</dbReference>
<dbReference type="InterPro" id="IPR032710">
    <property type="entry name" value="NTF2-like_dom_sf"/>
</dbReference>
<evidence type="ECO:0000256" key="3">
    <source>
        <dbReference type="SAM" id="MobiDB-lite"/>
    </source>
</evidence>
<dbReference type="Pfam" id="PF02136">
    <property type="entry name" value="NTF2"/>
    <property type="match status" value="1"/>
</dbReference>
<dbReference type="InterPro" id="IPR039539">
    <property type="entry name" value="Ras_GTPase_bind_prot"/>
</dbReference>
<evidence type="ECO:0000256" key="1">
    <source>
        <dbReference type="ARBA" id="ARBA00022884"/>
    </source>
</evidence>
<dbReference type="InterPro" id="IPR000504">
    <property type="entry name" value="RRM_dom"/>
</dbReference>
<keyword evidence="1 2" id="KW-0694">RNA-binding</keyword>
<feature type="region of interest" description="Disordered" evidence="3">
    <location>
        <begin position="521"/>
        <end position="599"/>
    </location>
</feature>
<organism evidence="6 7">
    <name type="scientific">Batrachochytrium salamandrivorans</name>
    <dbReference type="NCBI Taxonomy" id="1357716"/>
    <lineage>
        <taxon>Eukaryota</taxon>
        <taxon>Fungi</taxon>
        <taxon>Fungi incertae sedis</taxon>
        <taxon>Chytridiomycota</taxon>
        <taxon>Chytridiomycota incertae sedis</taxon>
        <taxon>Chytridiomycetes</taxon>
        <taxon>Rhizophydiales</taxon>
        <taxon>Rhizophydiales incertae sedis</taxon>
        <taxon>Batrachochytrium</taxon>
    </lineage>
</organism>